<feature type="compositionally biased region" description="Pro residues" evidence="1">
    <location>
        <begin position="466"/>
        <end position="478"/>
    </location>
</feature>
<evidence type="ECO:0000313" key="4">
    <source>
        <dbReference type="Proteomes" id="UP001303373"/>
    </source>
</evidence>
<feature type="region of interest" description="Disordered" evidence="1">
    <location>
        <begin position="519"/>
        <end position="676"/>
    </location>
</feature>
<dbReference type="Gene3D" id="3.40.50.1820">
    <property type="entry name" value="alpha/beta hydrolase"/>
    <property type="match status" value="1"/>
</dbReference>
<feature type="compositionally biased region" description="Basic residues" evidence="1">
    <location>
        <begin position="648"/>
        <end position="657"/>
    </location>
</feature>
<keyword evidence="4" id="KW-1185">Reference proteome</keyword>
<accession>A0AAQ3LZ20</accession>
<dbReference type="PANTHER" id="PTHR47842:SF3">
    <property type="entry name" value="DUF676 DOMAIN-CONTAINING PROTEIN"/>
    <property type="match status" value="1"/>
</dbReference>
<feature type="compositionally biased region" description="Polar residues" evidence="1">
    <location>
        <begin position="431"/>
        <end position="441"/>
    </location>
</feature>
<dbReference type="InterPro" id="IPR029058">
    <property type="entry name" value="AB_hydrolase_fold"/>
</dbReference>
<feature type="compositionally biased region" description="Polar residues" evidence="1">
    <location>
        <begin position="602"/>
        <end position="612"/>
    </location>
</feature>
<dbReference type="EMBL" id="CP138581">
    <property type="protein sequence ID" value="WPG98623.1"/>
    <property type="molecule type" value="Genomic_DNA"/>
</dbReference>
<feature type="compositionally biased region" description="Polar residues" evidence="1">
    <location>
        <begin position="621"/>
        <end position="645"/>
    </location>
</feature>
<dbReference type="InterPro" id="IPR000073">
    <property type="entry name" value="AB_hydrolase_1"/>
</dbReference>
<feature type="compositionally biased region" description="Low complexity" evidence="1">
    <location>
        <begin position="445"/>
        <end position="465"/>
    </location>
</feature>
<name>A0AAQ3LZ20_9PEZI</name>
<gene>
    <name evidence="3" type="ORF">R9X50_00141600</name>
</gene>
<dbReference type="SUPFAM" id="SSF53474">
    <property type="entry name" value="alpha/beta-Hydrolases"/>
    <property type="match status" value="1"/>
</dbReference>
<feature type="domain" description="AB hydrolase-1" evidence="2">
    <location>
        <begin position="78"/>
        <end position="244"/>
    </location>
</feature>
<feature type="compositionally biased region" description="Basic and acidic residues" evidence="1">
    <location>
        <begin position="341"/>
        <end position="350"/>
    </location>
</feature>
<protein>
    <recommendedName>
        <fullName evidence="2">AB hydrolase-1 domain-containing protein</fullName>
    </recommendedName>
</protein>
<feature type="compositionally biased region" description="Basic and acidic residues" evidence="1">
    <location>
        <begin position="575"/>
        <end position="597"/>
    </location>
</feature>
<feature type="region of interest" description="Disordered" evidence="1">
    <location>
        <begin position="415"/>
        <end position="482"/>
    </location>
</feature>
<organism evidence="3 4">
    <name type="scientific">Acrodontium crateriforme</name>
    <dbReference type="NCBI Taxonomy" id="150365"/>
    <lineage>
        <taxon>Eukaryota</taxon>
        <taxon>Fungi</taxon>
        <taxon>Dikarya</taxon>
        <taxon>Ascomycota</taxon>
        <taxon>Pezizomycotina</taxon>
        <taxon>Dothideomycetes</taxon>
        <taxon>Dothideomycetidae</taxon>
        <taxon>Mycosphaerellales</taxon>
        <taxon>Teratosphaeriaceae</taxon>
        <taxon>Acrodontium</taxon>
    </lineage>
</organism>
<evidence type="ECO:0000313" key="3">
    <source>
        <dbReference type="EMBL" id="WPG98623.1"/>
    </source>
</evidence>
<dbReference type="PANTHER" id="PTHR47842">
    <property type="entry name" value="EXPRESSED PROTEIN"/>
    <property type="match status" value="1"/>
</dbReference>
<evidence type="ECO:0000256" key="1">
    <source>
        <dbReference type="SAM" id="MobiDB-lite"/>
    </source>
</evidence>
<evidence type="ECO:0000259" key="2">
    <source>
        <dbReference type="Pfam" id="PF12697"/>
    </source>
</evidence>
<dbReference type="AlphaFoldDB" id="A0AAQ3LZ20"/>
<feature type="compositionally biased region" description="Basic and acidic residues" evidence="1">
    <location>
        <begin position="419"/>
        <end position="429"/>
    </location>
</feature>
<feature type="compositionally biased region" description="Basic and acidic residues" evidence="1">
    <location>
        <begin position="658"/>
        <end position="669"/>
    </location>
</feature>
<feature type="region of interest" description="Disordered" evidence="1">
    <location>
        <begin position="1"/>
        <end position="44"/>
    </location>
</feature>
<reference evidence="3 4" key="1">
    <citation type="submission" date="2023-11" db="EMBL/GenBank/DDBJ databases">
        <title>An acidophilic fungus is an integral part of prey digestion in a carnivorous sundew plant.</title>
        <authorList>
            <person name="Tsai I.J."/>
        </authorList>
    </citation>
    <scope>NUCLEOTIDE SEQUENCE [LARGE SCALE GENOMIC DNA]</scope>
    <source>
        <strain evidence="3">169a</strain>
    </source>
</reference>
<feature type="region of interest" description="Disordered" evidence="1">
    <location>
        <begin position="332"/>
        <end position="401"/>
    </location>
</feature>
<proteinExistence type="predicted"/>
<sequence length="740" mass="81986">MAGVPPRKSVPPPLPPREDNGQSLSSYDDAPPPYEEISPSRRVQDTLYETADPRQLSTDSLVPSSSNPQNDRRKLLLIYIHGFMGNETSFQSFPAHVHNLLTVLMTETHVVHTKVYPRYRSKRKITFARDDFSRWLEPHEDDLTDVVLLGHSMGGLLSAEVATMPAPSPGGRPLKHRILGTINFDVPFLGMHPGIISSGLASIFAPADDKHDGAPDEGIAAPDRADTLWGGADQPDPNFNTPFTNDVVLPMRKGWESALHFLTKHSDNIVGATKQLVTSHLEFGGAMASYGELKARYGRIRALEEESGDLRKSVMQVAGFPPPRVRFINYYTASTGRPKKPKVEKTENDAPKPSSTIDRESSNSSAPVETRSRSLATCREADRESSVTPTSSSFEDDGAAADEDWQSAAETLTIMDPTPEQHDEDHENETTEQSTQRNSSLGGDATSEITSVSSTSPPSSLAASLPPIPDAPTAPPPLDVSFIEDADTRKLVEKEHARSMKNYEKAIKDREKIIRDRAKFEEKRERKAQKEVEKSKKDAIKAQEKAEAARVKEARKQAKLERKETEKQMSQMDQETLRLQKEKERMEAEGRRLRGEPEPEASSSQSMASTDISEYPDPDSSVPSLNSSYADLTLADSHSVTSSTQAKGKSKAPKQTKPKKDNGPPKDRVFCMLPPKDSTGQRDPCWVRIFMKDVDEVGAHCGLFFIDERYERLVGEVSERIEGWVTDDLGQRRAGSMSKN</sequence>
<feature type="compositionally biased region" description="Basic and acidic residues" evidence="1">
    <location>
        <begin position="519"/>
        <end position="567"/>
    </location>
</feature>
<dbReference type="Proteomes" id="UP001303373">
    <property type="component" value="Chromosome 2"/>
</dbReference>
<dbReference type="Pfam" id="PF12697">
    <property type="entry name" value="Abhydrolase_6"/>
    <property type="match status" value="1"/>
</dbReference>